<dbReference type="Proteomes" id="UP001221757">
    <property type="component" value="Unassembled WGS sequence"/>
</dbReference>
<keyword evidence="2" id="KW-1185">Reference proteome</keyword>
<protein>
    <submittedName>
        <fullName evidence="1">Uncharacterized protein</fullName>
    </submittedName>
</protein>
<proteinExistence type="predicted"/>
<comment type="caution">
    <text evidence="1">The sequence shown here is derived from an EMBL/GenBank/DDBJ whole genome shotgun (WGS) entry which is preliminary data.</text>
</comment>
<gene>
    <name evidence="1" type="ORF">B0H17DRAFT_1131974</name>
</gene>
<dbReference type="EMBL" id="JARKIE010000042">
    <property type="protein sequence ID" value="KAJ7694332.1"/>
    <property type="molecule type" value="Genomic_DNA"/>
</dbReference>
<sequence length="367" mass="39582">MFHIAELTDQVIDHLYADSESLRNCALVARSWVPAARYHIFFSVTIKHDSTCRRLCDLIARTPHIGGYIRIIYVYFEAHRPPFDSLRDLRVLAPRQLNIVNCPHTTELARISHLLAHPALIGIRFFSGAAVSRVQLAFLAQARAAPLRDLLLYSASDTPAAEDHALPAPVPRPLAISMLDIGGDATLVTSTLLDPHGPLNIRTLAALTFDSADIASLPRLLTLCGPSLLVLDILVSSPALAATLHIGRSTLPVLIDLRLFDIGADTLPAVPALLAQLAPAALLRNLRLAPRRDDGDPAASPFAPSPANHALWHAVDSALAALRELVSVTVEDLCALEPPAVLGFLGCFPTLVRKGILKMPSRVPGRS</sequence>
<accession>A0AAD7GL80</accession>
<evidence type="ECO:0000313" key="2">
    <source>
        <dbReference type="Proteomes" id="UP001221757"/>
    </source>
</evidence>
<evidence type="ECO:0000313" key="1">
    <source>
        <dbReference type="EMBL" id="KAJ7694332.1"/>
    </source>
</evidence>
<name>A0AAD7GL80_MYCRO</name>
<dbReference type="AlphaFoldDB" id="A0AAD7GL80"/>
<organism evidence="1 2">
    <name type="scientific">Mycena rosella</name>
    <name type="common">Pink bonnet</name>
    <name type="synonym">Agaricus rosellus</name>
    <dbReference type="NCBI Taxonomy" id="1033263"/>
    <lineage>
        <taxon>Eukaryota</taxon>
        <taxon>Fungi</taxon>
        <taxon>Dikarya</taxon>
        <taxon>Basidiomycota</taxon>
        <taxon>Agaricomycotina</taxon>
        <taxon>Agaricomycetes</taxon>
        <taxon>Agaricomycetidae</taxon>
        <taxon>Agaricales</taxon>
        <taxon>Marasmiineae</taxon>
        <taxon>Mycenaceae</taxon>
        <taxon>Mycena</taxon>
    </lineage>
</organism>
<reference evidence="1" key="1">
    <citation type="submission" date="2023-03" db="EMBL/GenBank/DDBJ databases">
        <title>Massive genome expansion in bonnet fungi (Mycena s.s.) driven by repeated elements and novel gene families across ecological guilds.</title>
        <authorList>
            <consortium name="Lawrence Berkeley National Laboratory"/>
            <person name="Harder C.B."/>
            <person name="Miyauchi S."/>
            <person name="Viragh M."/>
            <person name="Kuo A."/>
            <person name="Thoen E."/>
            <person name="Andreopoulos B."/>
            <person name="Lu D."/>
            <person name="Skrede I."/>
            <person name="Drula E."/>
            <person name="Henrissat B."/>
            <person name="Morin E."/>
            <person name="Kohler A."/>
            <person name="Barry K."/>
            <person name="LaButti K."/>
            <person name="Morin E."/>
            <person name="Salamov A."/>
            <person name="Lipzen A."/>
            <person name="Mereny Z."/>
            <person name="Hegedus B."/>
            <person name="Baldrian P."/>
            <person name="Stursova M."/>
            <person name="Weitz H."/>
            <person name="Taylor A."/>
            <person name="Grigoriev I.V."/>
            <person name="Nagy L.G."/>
            <person name="Martin F."/>
            <person name="Kauserud H."/>
        </authorList>
    </citation>
    <scope>NUCLEOTIDE SEQUENCE</scope>
    <source>
        <strain evidence="1">CBHHK067</strain>
    </source>
</reference>